<dbReference type="Proteomes" id="UP000680348">
    <property type="component" value="Unassembled WGS sequence"/>
</dbReference>
<evidence type="ECO:0008006" key="3">
    <source>
        <dbReference type="Google" id="ProtNLM"/>
    </source>
</evidence>
<evidence type="ECO:0000313" key="1">
    <source>
        <dbReference type="EMBL" id="MBS3648722.1"/>
    </source>
</evidence>
<evidence type="ECO:0000313" key="2">
    <source>
        <dbReference type="Proteomes" id="UP000680348"/>
    </source>
</evidence>
<dbReference type="EMBL" id="JAGWCR010000004">
    <property type="protein sequence ID" value="MBS3648722.1"/>
    <property type="molecule type" value="Genomic_DNA"/>
</dbReference>
<sequence length="85" mass="9413">MKAIIHVNRQFIAFNKRDGGNRPVYTIKIGGKTRYGRGVDIHGPSIAVYDPTGLKCGAKAWIETEAPITIIDEMSFSEAKSEHHT</sequence>
<dbReference type="AlphaFoldDB" id="A0A942I1Y0"/>
<accession>A0A942I1Y0</accession>
<reference evidence="1" key="1">
    <citation type="submission" date="2021-04" db="EMBL/GenBank/DDBJ databases">
        <title>Pseudaminobacter soli sp. nov., isolated from paddy soil contaminated by heavy metals.</title>
        <authorList>
            <person name="Zhang K."/>
        </authorList>
    </citation>
    <scope>NUCLEOTIDE SEQUENCE</scope>
    <source>
        <strain evidence="1">19-2017</strain>
    </source>
</reference>
<keyword evidence="2" id="KW-1185">Reference proteome</keyword>
<protein>
    <recommendedName>
        <fullName evidence="3">DNA-binding protein</fullName>
    </recommendedName>
</protein>
<organism evidence="1 2">
    <name type="scientific">Pseudaminobacter soli</name>
    <name type="common">ex Zhang et al. 2022</name>
    <dbReference type="NCBI Taxonomy" id="2831468"/>
    <lineage>
        <taxon>Bacteria</taxon>
        <taxon>Pseudomonadati</taxon>
        <taxon>Pseudomonadota</taxon>
        <taxon>Alphaproteobacteria</taxon>
        <taxon>Hyphomicrobiales</taxon>
        <taxon>Phyllobacteriaceae</taxon>
        <taxon>Pseudaminobacter</taxon>
    </lineage>
</organism>
<proteinExistence type="predicted"/>
<dbReference type="RefSeq" id="WP_188254287.1">
    <property type="nucleotide sequence ID" value="NZ_JABVCF010000004.1"/>
</dbReference>
<gene>
    <name evidence="1" type="ORF">KEU06_08780</name>
</gene>
<comment type="caution">
    <text evidence="1">The sequence shown here is derived from an EMBL/GenBank/DDBJ whole genome shotgun (WGS) entry which is preliminary data.</text>
</comment>
<name>A0A942I1Y0_9HYPH</name>